<keyword evidence="8 16" id="KW-0812">Transmembrane</keyword>
<proteinExistence type="inferred from homology"/>
<evidence type="ECO:0000313" key="18">
    <source>
        <dbReference type="EMBL" id="EFJ49380.1"/>
    </source>
</evidence>
<evidence type="ECO:0000256" key="3">
    <source>
        <dbReference type="ARBA" id="ARBA00005189"/>
    </source>
</evidence>
<keyword evidence="10" id="KW-0256">Endoplasmic reticulum</keyword>
<keyword evidence="12" id="KW-0443">Lipid metabolism</keyword>
<comment type="pathway">
    <text evidence="2">Glycerolipid metabolism; triacylglycerol biosynthesis.</text>
</comment>
<keyword evidence="7" id="KW-0808">Transferase</keyword>
<keyword evidence="9" id="KW-0319">Glycerol metabolism</keyword>
<evidence type="ECO:0000256" key="14">
    <source>
        <dbReference type="ARBA" id="ARBA00023315"/>
    </source>
</evidence>
<organism evidence="19">
    <name type="scientific">Volvox carteri f. nagariensis</name>
    <dbReference type="NCBI Taxonomy" id="3068"/>
    <lineage>
        <taxon>Eukaryota</taxon>
        <taxon>Viridiplantae</taxon>
        <taxon>Chlorophyta</taxon>
        <taxon>core chlorophytes</taxon>
        <taxon>Chlorophyceae</taxon>
        <taxon>CS clade</taxon>
        <taxon>Chlamydomonadales</taxon>
        <taxon>Volvocaceae</taxon>
        <taxon>Volvox</taxon>
    </lineage>
</organism>
<dbReference type="GeneID" id="9618647"/>
<feature type="compositionally biased region" description="Basic and acidic residues" evidence="15">
    <location>
        <begin position="507"/>
        <end position="517"/>
    </location>
</feature>
<evidence type="ECO:0000256" key="6">
    <source>
        <dbReference type="ARBA" id="ARBA00022516"/>
    </source>
</evidence>
<dbReference type="InParanoid" id="D8TSJ0"/>
<accession>D8TSJ0</accession>
<dbReference type="Proteomes" id="UP000001058">
    <property type="component" value="Unassembled WGS sequence"/>
</dbReference>
<feature type="transmembrane region" description="Helical" evidence="16">
    <location>
        <begin position="57"/>
        <end position="76"/>
    </location>
</feature>
<comment type="similarity">
    <text evidence="4">Belongs to the diacylglycerol acyltransferase family.</text>
</comment>
<dbReference type="GO" id="GO:0004144">
    <property type="term" value="F:diacylglycerol O-acyltransferase activity"/>
    <property type="evidence" value="ECO:0007669"/>
    <property type="project" value="UniProtKB-EC"/>
</dbReference>
<dbReference type="Pfam" id="PF25908">
    <property type="entry name" value="DUF7963"/>
    <property type="match status" value="1"/>
</dbReference>
<protein>
    <recommendedName>
        <fullName evidence="5">diacylglycerol O-acyltransferase</fullName>
        <ecNumber evidence="5">2.3.1.20</ecNumber>
    </recommendedName>
</protein>
<dbReference type="GO" id="GO:0019432">
    <property type="term" value="P:triglyceride biosynthetic process"/>
    <property type="evidence" value="ECO:0007669"/>
    <property type="project" value="TreeGrafter"/>
</dbReference>
<dbReference type="EMBL" id="GL378335">
    <property type="protein sequence ID" value="EFJ49380.1"/>
    <property type="molecule type" value="Genomic_DNA"/>
</dbReference>
<evidence type="ECO:0000256" key="2">
    <source>
        <dbReference type="ARBA" id="ARBA00004771"/>
    </source>
</evidence>
<evidence type="ECO:0000256" key="4">
    <source>
        <dbReference type="ARBA" id="ARBA00005420"/>
    </source>
</evidence>
<reference evidence="18 19" key="1">
    <citation type="journal article" date="2010" name="Science">
        <title>Genomic analysis of organismal complexity in the multicellular green alga Volvox carteri.</title>
        <authorList>
            <person name="Prochnik S.E."/>
            <person name="Umen J."/>
            <person name="Nedelcu A.M."/>
            <person name="Hallmann A."/>
            <person name="Miller S.M."/>
            <person name="Nishii I."/>
            <person name="Ferris P."/>
            <person name="Kuo A."/>
            <person name="Mitros T."/>
            <person name="Fritz-Laylin L.K."/>
            <person name="Hellsten U."/>
            <person name="Chapman J."/>
            <person name="Simakov O."/>
            <person name="Rensing S.A."/>
            <person name="Terry A."/>
            <person name="Pangilinan J."/>
            <person name="Kapitonov V."/>
            <person name="Jurka J."/>
            <person name="Salamov A."/>
            <person name="Shapiro H."/>
            <person name="Schmutz J."/>
            <person name="Grimwood J."/>
            <person name="Lindquist E."/>
            <person name="Lucas S."/>
            <person name="Grigoriev I.V."/>
            <person name="Schmitt R."/>
            <person name="Kirk D."/>
            <person name="Rokhsar D.S."/>
        </authorList>
    </citation>
    <scope>NUCLEOTIDE SEQUENCE [LARGE SCALE GENOMIC DNA]</scope>
    <source>
        <strain evidence="19">f. Nagariensis / Eve</strain>
    </source>
</reference>
<keyword evidence="19" id="KW-1185">Reference proteome</keyword>
<evidence type="ECO:0000256" key="9">
    <source>
        <dbReference type="ARBA" id="ARBA00022798"/>
    </source>
</evidence>
<dbReference type="eggNOG" id="KOG0831">
    <property type="taxonomic scope" value="Eukaryota"/>
</dbReference>
<keyword evidence="6" id="KW-0444">Lipid biosynthesis</keyword>
<comment type="pathway">
    <text evidence="3">Lipid metabolism.</text>
</comment>
<keyword evidence="14" id="KW-0012">Acyltransferase</keyword>
<feature type="region of interest" description="Disordered" evidence="15">
    <location>
        <begin position="492"/>
        <end position="517"/>
    </location>
</feature>
<evidence type="ECO:0000256" key="13">
    <source>
        <dbReference type="ARBA" id="ARBA00023136"/>
    </source>
</evidence>
<dbReference type="PANTHER" id="PTHR12317">
    <property type="entry name" value="DIACYLGLYCEROL O-ACYLTRANSFERASE"/>
    <property type="match status" value="1"/>
</dbReference>
<evidence type="ECO:0000256" key="15">
    <source>
        <dbReference type="SAM" id="MobiDB-lite"/>
    </source>
</evidence>
<comment type="subcellular location">
    <subcellularLocation>
        <location evidence="1">Endoplasmic reticulum membrane</location>
        <topology evidence="1">Multi-pass membrane protein</topology>
    </subcellularLocation>
</comment>
<dbReference type="EC" id="2.3.1.20" evidence="5"/>
<evidence type="ECO:0000256" key="11">
    <source>
        <dbReference type="ARBA" id="ARBA00022989"/>
    </source>
</evidence>
<dbReference type="RefSeq" id="XP_002949361.1">
    <property type="nucleotide sequence ID" value="XM_002949315.1"/>
</dbReference>
<dbReference type="Pfam" id="PF03982">
    <property type="entry name" value="DAGAT"/>
    <property type="match status" value="3"/>
</dbReference>
<dbReference type="GO" id="GO:0006071">
    <property type="term" value="P:glycerol metabolic process"/>
    <property type="evidence" value="ECO:0007669"/>
    <property type="project" value="UniProtKB-KW"/>
</dbReference>
<dbReference type="KEGG" id="vcn:VOLCADRAFT_89744"/>
<evidence type="ECO:0000256" key="8">
    <source>
        <dbReference type="ARBA" id="ARBA00022692"/>
    </source>
</evidence>
<dbReference type="InterPro" id="IPR007130">
    <property type="entry name" value="DAGAT"/>
</dbReference>
<feature type="transmembrane region" description="Helical" evidence="16">
    <location>
        <begin position="21"/>
        <end position="45"/>
    </location>
</feature>
<dbReference type="AlphaFoldDB" id="D8TSJ0"/>
<dbReference type="STRING" id="3068.D8TSJ0"/>
<evidence type="ECO:0000256" key="1">
    <source>
        <dbReference type="ARBA" id="ARBA00004477"/>
    </source>
</evidence>
<evidence type="ECO:0000256" key="16">
    <source>
        <dbReference type="SAM" id="Phobius"/>
    </source>
</evidence>
<evidence type="ECO:0000256" key="5">
    <source>
        <dbReference type="ARBA" id="ARBA00013244"/>
    </source>
</evidence>
<keyword evidence="11 16" id="KW-1133">Transmembrane helix</keyword>
<evidence type="ECO:0000256" key="12">
    <source>
        <dbReference type="ARBA" id="ARBA00023098"/>
    </source>
</evidence>
<feature type="domain" description="DUF7963" evidence="17">
    <location>
        <begin position="342"/>
        <end position="372"/>
    </location>
</feature>
<dbReference type="InterPro" id="IPR058269">
    <property type="entry name" value="DUF7963"/>
</dbReference>
<sequence length="517" mass="56194">MNRGTFFLQENSSRDFKSSGLDVIAGRLACGWFLLTAIGQAWLWPVILVVVCYARKLWLTTAFLGYMLYVSIGPGVKAGRTCTWPKPLRSWSLWRLMSSYFDAKLIKTVDLDPSGNYLFVVHPHGVIAISSWINFVTEATGFSEKFPGKSIPGIILFAALAAGRSRRGTSWGGIDLHAATLGSNFRVPLLREYVLLHGMVDASRDTLRAVLGGPPGRSALLVVGGAAEALLAAPGTYDLVLQARKGFVKVALQTGATLVPVIAYGETDTFHTHIPQPDSKSAAAIRFNDKAIRGLHPGPDVPPEVLRSRNELFNKLRNQKKNAKTGSLWDNFDVEWWGGLPKLVCLFCDEPLSAANPSFTNAHHIKQGACKAIKQRAASLSQQQQQSGTSSAAAGPSTADQQAGYVLGRCSAGTSLVWRPRIKRMFGFSMPLCWGTGVFGGWGMMPLQTQLVTVVGTPLRVGRTPTPTDDQVNQVHGAYTAALKKLWDDTSDKYGKGRGVTSPCKPEAQESRRHKLD</sequence>
<gene>
    <name evidence="18" type="ORF">VOLCADRAFT_89744</name>
</gene>
<evidence type="ECO:0000256" key="10">
    <source>
        <dbReference type="ARBA" id="ARBA00022824"/>
    </source>
</evidence>
<evidence type="ECO:0000256" key="7">
    <source>
        <dbReference type="ARBA" id="ARBA00022679"/>
    </source>
</evidence>
<dbReference type="GO" id="GO:0005789">
    <property type="term" value="C:endoplasmic reticulum membrane"/>
    <property type="evidence" value="ECO:0007669"/>
    <property type="project" value="UniProtKB-SubCell"/>
</dbReference>
<keyword evidence="13 16" id="KW-0472">Membrane</keyword>
<dbReference type="PANTHER" id="PTHR12317:SF0">
    <property type="entry name" value="ACYLTRANSFERASE"/>
    <property type="match status" value="1"/>
</dbReference>
<evidence type="ECO:0000259" key="17">
    <source>
        <dbReference type="Pfam" id="PF25908"/>
    </source>
</evidence>
<name>D8TSJ0_VOLCA</name>
<dbReference type="OrthoDB" id="264532at2759"/>
<evidence type="ECO:0000313" key="19">
    <source>
        <dbReference type="Proteomes" id="UP000001058"/>
    </source>
</evidence>